<dbReference type="AlphaFoldDB" id="A0A420XNY2"/>
<dbReference type="Pfam" id="PF04542">
    <property type="entry name" value="Sigma70_r2"/>
    <property type="match status" value="1"/>
</dbReference>
<protein>
    <submittedName>
        <fullName evidence="8">RNA polymerase sigma-70 factor (ECF subfamily)</fullName>
    </submittedName>
</protein>
<keyword evidence="5" id="KW-0804">Transcription</keyword>
<gene>
    <name evidence="8" type="ORF">CLV35_2388</name>
</gene>
<comment type="caution">
    <text evidence="8">The sequence shown here is derived from an EMBL/GenBank/DDBJ whole genome shotgun (WGS) entry which is preliminary data.</text>
</comment>
<dbReference type="NCBIfam" id="TIGR02983">
    <property type="entry name" value="SigE-fam_strep"/>
    <property type="match status" value="1"/>
</dbReference>
<organism evidence="8 9">
    <name type="scientific">Motilibacter peucedani</name>
    <dbReference type="NCBI Taxonomy" id="598650"/>
    <lineage>
        <taxon>Bacteria</taxon>
        <taxon>Bacillati</taxon>
        <taxon>Actinomycetota</taxon>
        <taxon>Actinomycetes</taxon>
        <taxon>Motilibacterales</taxon>
        <taxon>Motilibacteraceae</taxon>
        <taxon>Motilibacter</taxon>
    </lineage>
</organism>
<dbReference type="GO" id="GO:0003677">
    <property type="term" value="F:DNA binding"/>
    <property type="evidence" value="ECO:0007669"/>
    <property type="project" value="UniProtKB-KW"/>
</dbReference>
<dbReference type="InterPro" id="IPR013324">
    <property type="entry name" value="RNA_pol_sigma_r3/r4-like"/>
</dbReference>
<dbReference type="SUPFAM" id="SSF88946">
    <property type="entry name" value="Sigma2 domain of RNA polymerase sigma factors"/>
    <property type="match status" value="1"/>
</dbReference>
<keyword evidence="2" id="KW-0805">Transcription regulation</keyword>
<dbReference type="Gene3D" id="1.10.1740.10">
    <property type="match status" value="1"/>
</dbReference>
<evidence type="ECO:0000256" key="3">
    <source>
        <dbReference type="ARBA" id="ARBA00023082"/>
    </source>
</evidence>
<evidence type="ECO:0000256" key="2">
    <source>
        <dbReference type="ARBA" id="ARBA00023015"/>
    </source>
</evidence>
<dbReference type="PANTHER" id="PTHR43133:SF50">
    <property type="entry name" value="ECF RNA POLYMERASE SIGMA FACTOR SIGM"/>
    <property type="match status" value="1"/>
</dbReference>
<dbReference type="InterPro" id="IPR007627">
    <property type="entry name" value="RNA_pol_sigma70_r2"/>
</dbReference>
<dbReference type="InterPro" id="IPR039425">
    <property type="entry name" value="RNA_pol_sigma-70-like"/>
</dbReference>
<dbReference type="InterPro" id="IPR014284">
    <property type="entry name" value="RNA_pol_sigma-70_dom"/>
</dbReference>
<dbReference type="GO" id="GO:0006352">
    <property type="term" value="P:DNA-templated transcription initiation"/>
    <property type="evidence" value="ECO:0007669"/>
    <property type="project" value="InterPro"/>
</dbReference>
<evidence type="ECO:0000259" key="6">
    <source>
        <dbReference type="Pfam" id="PF04542"/>
    </source>
</evidence>
<keyword evidence="4" id="KW-0238">DNA-binding</keyword>
<feature type="domain" description="RNA polymerase sigma-70 region 2" evidence="6">
    <location>
        <begin position="23"/>
        <end position="77"/>
    </location>
</feature>
<reference evidence="8 9" key="1">
    <citation type="submission" date="2018-10" db="EMBL/GenBank/DDBJ databases">
        <title>Genomic Encyclopedia of Archaeal and Bacterial Type Strains, Phase II (KMG-II): from individual species to whole genera.</title>
        <authorList>
            <person name="Goeker M."/>
        </authorList>
    </citation>
    <scope>NUCLEOTIDE SEQUENCE [LARGE SCALE GENOMIC DNA]</scope>
    <source>
        <strain evidence="8 9">RP-AC37</strain>
    </source>
</reference>
<dbReference type="InParanoid" id="A0A420XNY2"/>
<dbReference type="RefSeq" id="WP_121193694.1">
    <property type="nucleotide sequence ID" value="NZ_RBWV01000012.1"/>
</dbReference>
<dbReference type="Gene3D" id="1.10.10.10">
    <property type="entry name" value="Winged helix-like DNA-binding domain superfamily/Winged helix DNA-binding domain"/>
    <property type="match status" value="1"/>
</dbReference>
<dbReference type="GO" id="GO:0016987">
    <property type="term" value="F:sigma factor activity"/>
    <property type="evidence" value="ECO:0007669"/>
    <property type="project" value="UniProtKB-KW"/>
</dbReference>
<dbReference type="InterPro" id="IPR013325">
    <property type="entry name" value="RNA_pol_sigma_r2"/>
</dbReference>
<dbReference type="SUPFAM" id="SSF88659">
    <property type="entry name" value="Sigma3 and sigma4 domains of RNA polymerase sigma factors"/>
    <property type="match status" value="1"/>
</dbReference>
<proteinExistence type="inferred from homology"/>
<keyword evidence="3" id="KW-0731">Sigma factor</keyword>
<dbReference type="InterPro" id="IPR013249">
    <property type="entry name" value="RNA_pol_sigma70_r4_t2"/>
</dbReference>
<keyword evidence="9" id="KW-1185">Reference proteome</keyword>
<sequence>MRDSARFDAFYAATSSRLVRDIYLATGDLGRAQDCAAEAYLKAWQRWDSLDDDRDPVAWVHTVAWRYAVSDWRRAVRQVRLLVRHGPPPDVPPPTEDVVAVRDALAKLPEAQRVAIVLHHLEDRSVAEIAELLGVPTGTVKARLSRGRAALSLLLDDSEESLP</sequence>
<evidence type="ECO:0000259" key="7">
    <source>
        <dbReference type="Pfam" id="PF08281"/>
    </source>
</evidence>
<dbReference type="PANTHER" id="PTHR43133">
    <property type="entry name" value="RNA POLYMERASE ECF-TYPE SIGMA FACTO"/>
    <property type="match status" value="1"/>
</dbReference>
<dbReference type="CDD" id="cd06171">
    <property type="entry name" value="Sigma70_r4"/>
    <property type="match status" value="1"/>
</dbReference>
<evidence type="ECO:0000313" key="9">
    <source>
        <dbReference type="Proteomes" id="UP000281955"/>
    </source>
</evidence>
<evidence type="ECO:0000256" key="5">
    <source>
        <dbReference type="ARBA" id="ARBA00023163"/>
    </source>
</evidence>
<accession>A0A420XNY2</accession>
<dbReference type="EMBL" id="RBWV01000012">
    <property type="protein sequence ID" value="RKS73894.1"/>
    <property type="molecule type" value="Genomic_DNA"/>
</dbReference>
<dbReference type="Proteomes" id="UP000281955">
    <property type="component" value="Unassembled WGS sequence"/>
</dbReference>
<evidence type="ECO:0000313" key="8">
    <source>
        <dbReference type="EMBL" id="RKS73894.1"/>
    </source>
</evidence>
<evidence type="ECO:0000256" key="4">
    <source>
        <dbReference type="ARBA" id="ARBA00023125"/>
    </source>
</evidence>
<name>A0A420XNY2_9ACTN</name>
<feature type="domain" description="RNA polymerase sigma factor 70 region 4 type 2" evidence="7">
    <location>
        <begin position="100"/>
        <end position="151"/>
    </location>
</feature>
<dbReference type="OrthoDB" id="3777963at2"/>
<dbReference type="Pfam" id="PF08281">
    <property type="entry name" value="Sigma70_r4_2"/>
    <property type="match status" value="1"/>
</dbReference>
<comment type="similarity">
    <text evidence="1">Belongs to the sigma-70 factor family. ECF subfamily.</text>
</comment>
<dbReference type="InterPro" id="IPR036388">
    <property type="entry name" value="WH-like_DNA-bd_sf"/>
</dbReference>
<dbReference type="InterPro" id="IPR014325">
    <property type="entry name" value="RNA_pol_sigma-E_actinobac"/>
</dbReference>
<dbReference type="NCBIfam" id="TIGR02937">
    <property type="entry name" value="sigma70-ECF"/>
    <property type="match status" value="1"/>
</dbReference>
<evidence type="ECO:0000256" key="1">
    <source>
        <dbReference type="ARBA" id="ARBA00010641"/>
    </source>
</evidence>